<accession>A0A2W5FMS6</accession>
<proteinExistence type="predicted"/>
<dbReference type="AlphaFoldDB" id="A0A2W5FMS6"/>
<organism evidence="1 2">
    <name type="scientific">Micavibrio aeruginosavorus</name>
    <dbReference type="NCBI Taxonomy" id="349221"/>
    <lineage>
        <taxon>Bacteria</taxon>
        <taxon>Pseudomonadati</taxon>
        <taxon>Bdellovibrionota</taxon>
        <taxon>Bdellovibrionia</taxon>
        <taxon>Bdellovibrionales</taxon>
        <taxon>Pseudobdellovibrionaceae</taxon>
        <taxon>Micavibrio</taxon>
    </lineage>
</organism>
<reference evidence="1 2" key="1">
    <citation type="submission" date="2017-08" db="EMBL/GenBank/DDBJ databases">
        <title>Infants hospitalized years apart are colonized by the same room-sourced microbial strains.</title>
        <authorList>
            <person name="Brooks B."/>
            <person name="Olm M.R."/>
            <person name="Firek B.A."/>
            <person name="Baker R."/>
            <person name="Thomas B.C."/>
            <person name="Morowitz M.J."/>
            <person name="Banfield J.F."/>
        </authorList>
    </citation>
    <scope>NUCLEOTIDE SEQUENCE [LARGE SCALE GENOMIC DNA]</scope>
    <source>
        <strain evidence="1">S2_006_000_R2_64</strain>
    </source>
</reference>
<dbReference type="Proteomes" id="UP000249739">
    <property type="component" value="Unassembled WGS sequence"/>
</dbReference>
<dbReference type="EMBL" id="QFOT01000004">
    <property type="protein sequence ID" value="PZP57261.1"/>
    <property type="molecule type" value="Genomic_DNA"/>
</dbReference>
<gene>
    <name evidence="1" type="ORF">DI586_00860</name>
</gene>
<evidence type="ECO:0000313" key="2">
    <source>
        <dbReference type="Proteomes" id="UP000249739"/>
    </source>
</evidence>
<name>A0A2W5FMS6_9BACT</name>
<protein>
    <submittedName>
        <fullName evidence="1">Uncharacterized protein</fullName>
    </submittedName>
</protein>
<sequence length="91" mass="10694">MPDIHFDYTKTGENKYVKHVLTIYIDGEEFAKYETPKKTDFSVPVYGFYEKIGIKVKPVFDGVDFPDCKASMDQLRELTGQMSDFRIWKKK</sequence>
<comment type="caution">
    <text evidence="1">The sequence shown here is derived from an EMBL/GenBank/DDBJ whole genome shotgun (WGS) entry which is preliminary data.</text>
</comment>
<evidence type="ECO:0000313" key="1">
    <source>
        <dbReference type="EMBL" id="PZP57261.1"/>
    </source>
</evidence>